<dbReference type="GO" id="GO:0008233">
    <property type="term" value="F:peptidase activity"/>
    <property type="evidence" value="ECO:0007669"/>
    <property type="project" value="UniProtKB-KW"/>
</dbReference>
<name>A0A086LU79_TOXGO</name>
<accession>A0A086LU79</accession>
<feature type="compositionally biased region" description="Basic and acidic residues" evidence="4">
    <location>
        <begin position="367"/>
        <end position="383"/>
    </location>
</feature>
<dbReference type="VEuPathDB" id="ToxoDB:TGRUB_243210"/>
<evidence type="ECO:0000313" key="7">
    <source>
        <dbReference type="Proteomes" id="UP000028834"/>
    </source>
</evidence>
<feature type="region of interest" description="Disordered" evidence="4">
    <location>
        <begin position="349"/>
        <end position="452"/>
    </location>
</feature>
<keyword evidence="3" id="KW-0378">Hydrolase</keyword>
<feature type="compositionally biased region" description="Polar residues" evidence="4">
    <location>
        <begin position="1029"/>
        <end position="1043"/>
    </location>
</feature>
<feature type="domain" description="PPPDE" evidence="5">
    <location>
        <begin position="30"/>
        <end position="173"/>
    </location>
</feature>
<dbReference type="Gene3D" id="3.90.1720.30">
    <property type="entry name" value="PPPDE domains"/>
    <property type="match status" value="1"/>
</dbReference>
<dbReference type="GO" id="GO:0006508">
    <property type="term" value="P:proteolysis"/>
    <property type="evidence" value="ECO:0007669"/>
    <property type="project" value="UniProtKB-KW"/>
</dbReference>
<sequence>MSLPEQPALPQSGGGKSPSTSGVIPWRTRHTVRLRVFDLSKGMAKLYGGLFVSDEKKGVWHTNVVVFGLEYFYMSTICVCPAGLGWPGEEHLTDCTEMGTTERTPIELEAFLRTQQQIFTPDKYDMFKHNCNHFSDLVLRFLGSRRRVPSYILSLPDRVLQTTLGKLVHPILSVAMDVMKADIRQKADKAELSGEIFFYGGVEPLLDPTESRTRRFLKQVARQVQQERRTHRARHVNSSVPPITERALSSRSSVSPGYKPFPSSFPSPAAFGLSLTPVSPLGHARQCSAARGPACGAAGLRRGNRPSSPAGVSAVNETSLFCLQQKLEAESSLLSPGVRLPGDMEAENREATNNAVDESARFSSRQEGGDEVRPSDPGDKGEGEFLSPGSSNRRALDRKEPTTTRTPVGDSPPARFPSRPSRAPSGSRMQRQSSRHSSHLVHAEDDGEAASEQDAFWDVEEASANSGEEWTVLPAWAFASGTHRRDTSAVEEGRRFWRVPPDWRTHAPHSMSHFMASGHTFSGVRKAETPVEWAEAESDGGAGAMRSVFSAGEREDEDRKATGEANASDSDSEHSIRSYTFEDSCPLITAAGGNSPRPSGVSRGDEEDEWQLRGQRRRHLKARVEEGRLGRATGRRQGSATGPEIDSESEGGTFSRRVSTPQRTVSAQDGEQEGRHFQSAQDAVHDGHRTRTLLARSQVRRSQSERHTSLSSSSSYGQTRGLLHARAASGEILFVTPPEQAQRDVWSPPHGSEACSGGEEPRDPARVRRSREGCHTGKGSELEYSDAHEGTESFSEASRDEGASSFLLTSSASHAEDEEEGERSQSWEEEERSANGEAFDSDGGWSASPVKRKDDENAPFERQEREEKSGNDPALAFEIPGEPRWGGGHAGRRRRDDASWLHANPTTGKDHAAQAHRDVLGRRKDEEKLEADFERLHASFFTPPSGAPESSDELEEADAFSSSYPSRSDFSSPSCTELSRVRSKIHRQRTAASSSSTVSQPGALRTVLYRTRSPQNPSVDMSSRDNRRGSCSSRGVNHASDSPASVFAFSTKSVSPAPVRCDLKEGKGRHQSRSRLSESACAPREFESRERRR</sequence>
<dbReference type="Pfam" id="PF05903">
    <property type="entry name" value="Peptidase_C97"/>
    <property type="match status" value="1"/>
</dbReference>
<feature type="compositionally biased region" description="Basic and acidic residues" evidence="4">
    <location>
        <begin position="1084"/>
        <end position="1093"/>
    </location>
</feature>
<feature type="compositionally biased region" description="Basic and acidic residues" evidence="4">
    <location>
        <begin position="759"/>
        <end position="802"/>
    </location>
</feature>
<dbReference type="PANTHER" id="PTHR12378:SF7">
    <property type="entry name" value="DESUMOYLATING ISOPEPTIDASE 1"/>
    <property type="match status" value="1"/>
</dbReference>
<organism evidence="6 7">
    <name type="scientific">Toxoplasma gondii RUB</name>
    <dbReference type="NCBI Taxonomy" id="935652"/>
    <lineage>
        <taxon>Eukaryota</taxon>
        <taxon>Sar</taxon>
        <taxon>Alveolata</taxon>
        <taxon>Apicomplexa</taxon>
        <taxon>Conoidasida</taxon>
        <taxon>Coccidia</taxon>
        <taxon>Eucoccidiorida</taxon>
        <taxon>Eimeriorina</taxon>
        <taxon>Sarcocystidae</taxon>
        <taxon>Toxoplasma</taxon>
    </lineage>
</organism>
<feature type="compositionally biased region" description="Basic and acidic residues" evidence="4">
    <location>
        <begin position="851"/>
        <end position="870"/>
    </location>
</feature>
<evidence type="ECO:0000256" key="4">
    <source>
        <dbReference type="SAM" id="MobiDB-lite"/>
    </source>
</evidence>
<evidence type="ECO:0000256" key="1">
    <source>
        <dbReference type="ARBA" id="ARBA00008140"/>
    </source>
</evidence>
<protein>
    <submittedName>
        <fullName evidence="6">DUF862 domain-containing protein</fullName>
    </submittedName>
</protein>
<dbReference type="PANTHER" id="PTHR12378">
    <property type="entry name" value="DESUMOYLATING ISOPEPTIDASE"/>
    <property type="match status" value="1"/>
</dbReference>
<dbReference type="Proteomes" id="UP000028834">
    <property type="component" value="Unassembled WGS sequence"/>
</dbReference>
<dbReference type="GO" id="GO:0070646">
    <property type="term" value="P:protein modification by small protein removal"/>
    <property type="evidence" value="ECO:0007669"/>
    <property type="project" value="TreeGrafter"/>
</dbReference>
<feature type="compositionally biased region" description="Polar residues" evidence="4">
    <location>
        <begin position="351"/>
        <end position="366"/>
    </location>
</feature>
<evidence type="ECO:0000256" key="2">
    <source>
        <dbReference type="ARBA" id="ARBA00022670"/>
    </source>
</evidence>
<feature type="region of interest" description="Disordered" evidence="4">
    <location>
        <begin position="1058"/>
        <end position="1093"/>
    </location>
</feature>
<evidence type="ECO:0000313" key="6">
    <source>
        <dbReference type="EMBL" id="KFG60197.1"/>
    </source>
</evidence>
<reference evidence="6 7" key="1">
    <citation type="submission" date="2014-05" db="EMBL/GenBank/DDBJ databases">
        <authorList>
            <person name="Sibley D."/>
            <person name="Venepally P."/>
            <person name="Karamycheva S."/>
            <person name="Hadjithomas M."/>
            <person name="Khan A."/>
            <person name="Brunk B."/>
            <person name="Roos D."/>
            <person name="Caler E."/>
            <person name="Lorenzi H."/>
        </authorList>
    </citation>
    <scope>NUCLEOTIDE SEQUENCE [LARGE SCALE GENOMIC DNA]</scope>
    <source>
        <strain evidence="6 7">RUB</strain>
    </source>
</reference>
<feature type="region of interest" description="Disordered" evidence="4">
    <location>
        <begin position="1"/>
        <end position="24"/>
    </location>
</feature>
<proteinExistence type="inferred from homology"/>
<feature type="compositionally biased region" description="Acidic residues" evidence="4">
    <location>
        <begin position="816"/>
        <end position="831"/>
    </location>
</feature>
<dbReference type="InterPro" id="IPR042266">
    <property type="entry name" value="PPPDE_sf"/>
</dbReference>
<dbReference type="InterPro" id="IPR008580">
    <property type="entry name" value="PPPDE_dom"/>
</dbReference>
<feature type="compositionally biased region" description="Low complexity" evidence="4">
    <location>
        <begin position="959"/>
        <end position="974"/>
    </location>
</feature>
<feature type="compositionally biased region" description="Polar residues" evidence="4">
    <location>
        <begin position="1012"/>
        <end position="1021"/>
    </location>
</feature>
<feature type="region of interest" description="Disordered" evidence="4">
    <location>
        <begin position="550"/>
        <end position="1043"/>
    </location>
</feature>
<comment type="similarity">
    <text evidence="1">Belongs to the DeSI family.</text>
</comment>
<keyword evidence="2" id="KW-0645">Protease</keyword>
<dbReference type="SMART" id="SM01179">
    <property type="entry name" value="DUF862"/>
    <property type="match status" value="1"/>
</dbReference>
<evidence type="ECO:0000256" key="3">
    <source>
        <dbReference type="ARBA" id="ARBA00022801"/>
    </source>
</evidence>
<feature type="region of interest" description="Disordered" evidence="4">
    <location>
        <begin position="226"/>
        <end position="253"/>
    </location>
</feature>
<feature type="compositionally biased region" description="Polar residues" evidence="4">
    <location>
        <begin position="990"/>
        <end position="1000"/>
    </location>
</feature>
<evidence type="ECO:0000259" key="5">
    <source>
        <dbReference type="PROSITE" id="PS51858"/>
    </source>
</evidence>
<comment type="caution">
    <text evidence="6">The sequence shown here is derived from an EMBL/GenBank/DDBJ whole genome shotgun (WGS) entry which is preliminary data.</text>
</comment>
<feature type="compositionally biased region" description="Basic and acidic residues" evidence="4">
    <location>
        <begin position="908"/>
        <end position="937"/>
    </location>
</feature>
<feature type="compositionally biased region" description="Polar residues" evidence="4">
    <location>
        <begin position="650"/>
        <end position="669"/>
    </location>
</feature>
<feature type="compositionally biased region" description="Polar residues" evidence="4">
    <location>
        <begin position="236"/>
        <end position="253"/>
    </location>
</feature>
<dbReference type="AlphaFoldDB" id="A0A086LU79"/>
<dbReference type="PROSITE" id="PS51858">
    <property type="entry name" value="PPPDE"/>
    <property type="match status" value="1"/>
</dbReference>
<gene>
    <name evidence="6" type="ORF">TGRUB_243210</name>
</gene>
<dbReference type="OrthoDB" id="331644at2759"/>
<feature type="compositionally biased region" description="Low complexity" evidence="4">
    <location>
        <begin position="411"/>
        <end position="432"/>
    </location>
</feature>
<dbReference type="EMBL" id="AFYV02001978">
    <property type="protein sequence ID" value="KFG60197.1"/>
    <property type="molecule type" value="Genomic_DNA"/>
</dbReference>